<reference evidence="1" key="1">
    <citation type="journal article" date="2021" name="PeerJ">
        <title>Extensive microbial diversity within the chicken gut microbiome revealed by metagenomics and culture.</title>
        <authorList>
            <person name="Gilroy R."/>
            <person name="Ravi A."/>
            <person name="Getino M."/>
            <person name="Pursley I."/>
            <person name="Horton D.L."/>
            <person name="Alikhan N.F."/>
            <person name="Baker D."/>
            <person name="Gharbi K."/>
            <person name="Hall N."/>
            <person name="Watson M."/>
            <person name="Adriaenssens E.M."/>
            <person name="Foster-Nyarko E."/>
            <person name="Jarju S."/>
            <person name="Secka A."/>
            <person name="Antonio M."/>
            <person name="Oren A."/>
            <person name="Chaudhuri R.R."/>
            <person name="La Ragione R."/>
            <person name="Hildebrand F."/>
            <person name="Pallen M.J."/>
        </authorList>
    </citation>
    <scope>NUCLEOTIDE SEQUENCE</scope>
    <source>
        <strain evidence="1">CHK139-4039</strain>
    </source>
</reference>
<dbReference type="GO" id="GO:0008168">
    <property type="term" value="F:methyltransferase activity"/>
    <property type="evidence" value="ECO:0007669"/>
    <property type="project" value="UniProtKB-KW"/>
</dbReference>
<dbReference type="AlphaFoldDB" id="A0A9D2UME7"/>
<reference evidence="1" key="2">
    <citation type="submission" date="2021-09" db="EMBL/GenBank/DDBJ databases">
        <authorList>
            <person name="Gilroy R."/>
        </authorList>
    </citation>
    <scope>NUCLEOTIDE SEQUENCE</scope>
    <source>
        <strain evidence="1">CHK139-4039</strain>
    </source>
</reference>
<comment type="caution">
    <text evidence="1">The sequence shown here is derived from an EMBL/GenBank/DDBJ whole genome shotgun (WGS) entry which is preliminary data.</text>
</comment>
<proteinExistence type="predicted"/>
<dbReference type="SUPFAM" id="SSF53335">
    <property type="entry name" value="S-adenosyl-L-methionine-dependent methyltransferases"/>
    <property type="match status" value="1"/>
</dbReference>
<dbReference type="CDD" id="cd02440">
    <property type="entry name" value="AdoMet_MTases"/>
    <property type="match status" value="1"/>
</dbReference>
<evidence type="ECO:0000313" key="1">
    <source>
        <dbReference type="EMBL" id="HJE77673.1"/>
    </source>
</evidence>
<keyword evidence="1" id="KW-0489">Methyltransferase</keyword>
<dbReference type="EC" id="2.1.1.-" evidence="1"/>
<gene>
    <name evidence="1" type="ORF">K8V74_06970</name>
</gene>
<dbReference type="GO" id="GO:0032259">
    <property type="term" value="P:methylation"/>
    <property type="evidence" value="ECO:0007669"/>
    <property type="project" value="UniProtKB-KW"/>
</dbReference>
<dbReference type="Gene3D" id="3.40.50.150">
    <property type="entry name" value="Vaccinia Virus protein VP39"/>
    <property type="match status" value="1"/>
</dbReference>
<evidence type="ECO:0000313" key="2">
    <source>
        <dbReference type="Proteomes" id="UP000743760"/>
    </source>
</evidence>
<dbReference type="Pfam" id="PF01209">
    <property type="entry name" value="Ubie_methyltran"/>
    <property type="match status" value="1"/>
</dbReference>
<dbReference type="InterPro" id="IPR029063">
    <property type="entry name" value="SAM-dependent_MTases_sf"/>
</dbReference>
<keyword evidence="1" id="KW-0808">Transferase</keyword>
<dbReference type="Proteomes" id="UP000743760">
    <property type="component" value="Unassembled WGS sequence"/>
</dbReference>
<accession>A0A9D2UME7</accession>
<organism evidence="1 2">
    <name type="scientific">Brevibacterium epidermidis</name>
    <dbReference type="NCBI Taxonomy" id="1698"/>
    <lineage>
        <taxon>Bacteria</taxon>
        <taxon>Bacillati</taxon>
        <taxon>Actinomycetota</taxon>
        <taxon>Actinomycetes</taxon>
        <taxon>Micrococcales</taxon>
        <taxon>Brevibacteriaceae</taxon>
        <taxon>Brevibacterium</taxon>
    </lineage>
</organism>
<protein>
    <submittedName>
        <fullName evidence="1">Class I SAM-dependent methyltransferase</fullName>
        <ecNumber evidence="1">2.1.1.-</ecNumber>
    </submittedName>
</protein>
<sequence length="81" mass="8694">MFDSTASDYDRTNDVLSFGQTRRWRRAMVDAVAAQLHEKVLDVAAGTGTSSAALAESHANVTALDLSDGMIDVGCARHPDR</sequence>
<name>A0A9D2UME7_BREEP</name>
<dbReference type="EMBL" id="DYXR01000224">
    <property type="protein sequence ID" value="HJE77673.1"/>
    <property type="molecule type" value="Genomic_DNA"/>
</dbReference>